<keyword evidence="2" id="KW-0964">Secreted</keyword>
<protein>
    <recommendedName>
        <fullName evidence="8">Gnk2-homologous domain-containing protein</fullName>
    </recommendedName>
</protein>
<dbReference type="GO" id="GO:0005576">
    <property type="term" value="C:extracellular region"/>
    <property type="evidence" value="ECO:0007669"/>
    <property type="project" value="UniProtKB-SubCell"/>
</dbReference>
<keyword evidence="5" id="KW-0325">Glycoprotein</keyword>
<gene>
    <name evidence="9" type="ORF">ES319_A10G063900v1</name>
    <name evidence="10" type="ORF">GOBAR_AA23109</name>
</gene>
<dbReference type="PANTHER" id="PTHR32411">
    <property type="entry name" value="CYSTEINE-RICH REPEAT SECRETORY PROTEIN 38-RELATED"/>
    <property type="match status" value="1"/>
</dbReference>
<keyword evidence="3 7" id="KW-0732">Signal</keyword>
<organism evidence="10 11">
    <name type="scientific">Gossypium barbadense</name>
    <name type="common">Sea Island cotton</name>
    <name type="synonym">Hibiscus barbadensis</name>
    <dbReference type="NCBI Taxonomy" id="3634"/>
    <lineage>
        <taxon>Eukaryota</taxon>
        <taxon>Viridiplantae</taxon>
        <taxon>Streptophyta</taxon>
        <taxon>Embryophyta</taxon>
        <taxon>Tracheophyta</taxon>
        <taxon>Spermatophyta</taxon>
        <taxon>Magnoliopsida</taxon>
        <taxon>eudicotyledons</taxon>
        <taxon>Gunneridae</taxon>
        <taxon>Pentapetalae</taxon>
        <taxon>rosids</taxon>
        <taxon>malvids</taxon>
        <taxon>Malvales</taxon>
        <taxon>Malvaceae</taxon>
        <taxon>Malvoideae</taxon>
        <taxon>Gossypium</taxon>
    </lineage>
</organism>
<evidence type="ECO:0000313" key="12">
    <source>
        <dbReference type="Proteomes" id="UP000327439"/>
    </source>
</evidence>
<dbReference type="AlphaFoldDB" id="A0A2P5X2J2"/>
<dbReference type="InterPro" id="IPR002902">
    <property type="entry name" value="GNK2"/>
</dbReference>
<dbReference type="FunFam" id="3.30.430.20:FF:000009">
    <property type="entry name" value="Cysteine-rich receptor-like protein kinase 28"/>
    <property type="match status" value="1"/>
</dbReference>
<dbReference type="Pfam" id="PF01657">
    <property type="entry name" value="Stress-antifung"/>
    <property type="match status" value="2"/>
</dbReference>
<reference evidence="10 11" key="1">
    <citation type="submission" date="2015-01" db="EMBL/GenBank/DDBJ databases">
        <title>Genome of allotetraploid Gossypium barbadense reveals genomic plasticity and fiber elongation in cotton evolution.</title>
        <authorList>
            <person name="Chen X."/>
            <person name="Liu X."/>
            <person name="Zhao B."/>
            <person name="Zheng H."/>
            <person name="Hu Y."/>
            <person name="Lu G."/>
            <person name="Yang C."/>
            <person name="Chen J."/>
            <person name="Shan C."/>
            <person name="Zhang L."/>
            <person name="Zhou Y."/>
            <person name="Wang L."/>
            <person name="Guo W."/>
            <person name="Bai Y."/>
            <person name="Ruan J."/>
            <person name="Shangguan X."/>
            <person name="Mao Y."/>
            <person name="Jiang J."/>
            <person name="Zhu Y."/>
            <person name="Lei J."/>
            <person name="Kang H."/>
            <person name="Chen S."/>
            <person name="He X."/>
            <person name="Wang R."/>
            <person name="Wang Y."/>
            <person name="Chen J."/>
            <person name="Wang L."/>
            <person name="Yu S."/>
            <person name="Wang B."/>
            <person name="Wei J."/>
            <person name="Song S."/>
            <person name="Lu X."/>
            <person name="Gao Z."/>
            <person name="Gu W."/>
            <person name="Deng X."/>
            <person name="Ma D."/>
            <person name="Wang S."/>
            <person name="Liang W."/>
            <person name="Fang L."/>
            <person name="Cai C."/>
            <person name="Zhu X."/>
            <person name="Zhou B."/>
            <person name="Zhang Y."/>
            <person name="Chen Z."/>
            <person name="Xu S."/>
            <person name="Zhu R."/>
            <person name="Wang S."/>
            <person name="Zhang T."/>
            <person name="Zhao G."/>
        </authorList>
    </citation>
    <scope>NUCLEOTIDE SEQUENCE [LARGE SCALE GENOMIC DNA]</scope>
    <source>
        <strain evidence="11">cv. Xinhai21</strain>
        <tissue evidence="10">Leaf</tissue>
    </source>
</reference>
<comment type="similarity">
    <text evidence="6">Belongs to the cysteine-rich repeat secretory protein family.</text>
</comment>
<reference evidence="9 12" key="2">
    <citation type="submission" date="2019-06" db="EMBL/GenBank/DDBJ databases">
        <title>WGS assembly of Gossypium barbadense.</title>
        <authorList>
            <person name="Chen Z.J."/>
            <person name="Sreedasyam A."/>
            <person name="Ando A."/>
            <person name="Song Q."/>
            <person name="De L."/>
            <person name="Hulse-Kemp A."/>
            <person name="Ding M."/>
            <person name="Ye W."/>
            <person name="Kirkbride R."/>
            <person name="Jenkins J."/>
            <person name="Plott C."/>
            <person name="Lovell J."/>
            <person name="Lin Y.-M."/>
            <person name="Vaughn R."/>
            <person name="Liu B."/>
            <person name="Li W."/>
            <person name="Simpson S."/>
            <person name="Scheffler B."/>
            <person name="Saski C."/>
            <person name="Grover C."/>
            <person name="Hu G."/>
            <person name="Conover J."/>
            <person name="Carlson J."/>
            <person name="Shu S."/>
            <person name="Boston L."/>
            <person name="Williams M."/>
            <person name="Peterson D."/>
            <person name="Mcgee K."/>
            <person name="Jones D."/>
            <person name="Wendel J."/>
            <person name="Stelly D."/>
            <person name="Grimwood J."/>
            <person name="Schmutz J."/>
        </authorList>
    </citation>
    <scope>NUCLEOTIDE SEQUENCE [LARGE SCALE GENOMIC DNA]</scope>
    <source>
        <strain evidence="9">1400233.01</strain>
    </source>
</reference>
<dbReference type="PROSITE" id="PS51473">
    <property type="entry name" value="GNK2"/>
    <property type="match status" value="1"/>
</dbReference>
<accession>A0A2P5X2J2</accession>
<proteinExistence type="inferred from homology"/>
<evidence type="ECO:0000313" key="10">
    <source>
        <dbReference type="EMBL" id="PPR97566.1"/>
    </source>
</evidence>
<name>A0A2P5X2J2_GOSBA</name>
<dbReference type="Proteomes" id="UP000239757">
    <property type="component" value="Unassembled WGS sequence"/>
</dbReference>
<feature type="signal peptide" evidence="7">
    <location>
        <begin position="1"/>
        <end position="24"/>
    </location>
</feature>
<evidence type="ECO:0000256" key="5">
    <source>
        <dbReference type="ARBA" id="ARBA00023180"/>
    </source>
</evidence>
<dbReference type="EMBL" id="CM018211">
    <property type="protein sequence ID" value="KAB2061102.1"/>
    <property type="molecule type" value="Genomic_DNA"/>
</dbReference>
<dbReference type="EMBL" id="KZ665839">
    <property type="protein sequence ID" value="PPR97566.1"/>
    <property type="molecule type" value="Genomic_DNA"/>
</dbReference>
<evidence type="ECO:0000256" key="3">
    <source>
        <dbReference type="ARBA" id="ARBA00022729"/>
    </source>
</evidence>
<evidence type="ECO:0000313" key="9">
    <source>
        <dbReference type="EMBL" id="KAB2061102.1"/>
    </source>
</evidence>
<evidence type="ECO:0000256" key="2">
    <source>
        <dbReference type="ARBA" id="ARBA00022525"/>
    </source>
</evidence>
<feature type="chain" id="PRO_5040582962" description="Gnk2-homologous domain-containing protein" evidence="7">
    <location>
        <begin position="25"/>
        <end position="213"/>
    </location>
</feature>
<keyword evidence="4" id="KW-0677">Repeat</keyword>
<dbReference type="Gene3D" id="3.30.430.20">
    <property type="entry name" value="Gnk2 domain, C-X8-C-X2-C motif"/>
    <property type="match status" value="2"/>
</dbReference>
<dbReference type="PANTHER" id="PTHR32411:SF43">
    <property type="entry name" value="CYSTEINE-RICH REPEAT SECRETORY PROTEIN 38"/>
    <property type="match status" value="1"/>
</dbReference>
<evidence type="ECO:0000256" key="7">
    <source>
        <dbReference type="SAM" id="SignalP"/>
    </source>
</evidence>
<keyword evidence="12" id="KW-1185">Reference proteome</keyword>
<sequence>MSCSRITSSVYLLTLASLLQTAFGAEPLFRTCSNTGNFSAGSPYEANLKQLTEYLSNQAPPSWFGLRSIGQNPNQAYGLALCRGDVRSADCKTCVVEAGNEIRKRCPYKKGAIIWYDYCLLKHSNMEFFGKIDNQIAIYLWNPNNASGEMEVYGAVKIYGLTQCTQDLSSSDCKKCLDGIIEQLPRCGDKKEGGRVIGPSCNFRFERYRFVNT</sequence>
<dbReference type="OrthoDB" id="673386at2759"/>
<evidence type="ECO:0000259" key="8">
    <source>
        <dbReference type="PROSITE" id="PS51473"/>
    </source>
</evidence>
<evidence type="ECO:0000256" key="1">
    <source>
        <dbReference type="ARBA" id="ARBA00004613"/>
    </source>
</evidence>
<evidence type="ECO:0000313" key="11">
    <source>
        <dbReference type="Proteomes" id="UP000239757"/>
    </source>
</evidence>
<feature type="domain" description="Gnk2-homologous" evidence="8">
    <location>
        <begin position="26"/>
        <end position="128"/>
    </location>
</feature>
<dbReference type="InterPro" id="IPR050581">
    <property type="entry name" value="CRR_secretory_protein"/>
</dbReference>
<evidence type="ECO:0000256" key="6">
    <source>
        <dbReference type="ARBA" id="ARBA00038515"/>
    </source>
</evidence>
<comment type="subcellular location">
    <subcellularLocation>
        <location evidence="1">Secreted</location>
    </subcellularLocation>
</comment>
<dbReference type="CDD" id="cd23509">
    <property type="entry name" value="Gnk2-like"/>
    <property type="match status" value="2"/>
</dbReference>
<evidence type="ECO:0000256" key="4">
    <source>
        <dbReference type="ARBA" id="ARBA00022737"/>
    </source>
</evidence>
<dbReference type="InterPro" id="IPR038408">
    <property type="entry name" value="GNK2_sf"/>
</dbReference>
<dbReference type="Proteomes" id="UP000327439">
    <property type="component" value="Chromosome A10"/>
</dbReference>